<feature type="compositionally biased region" description="Basic and acidic residues" evidence="1">
    <location>
        <begin position="44"/>
        <end position="56"/>
    </location>
</feature>
<protein>
    <submittedName>
        <fullName evidence="2">Uncharacterized protein</fullName>
    </submittedName>
</protein>
<feature type="region of interest" description="Disordered" evidence="1">
    <location>
        <begin position="1"/>
        <end position="118"/>
    </location>
</feature>
<dbReference type="EMBL" id="GG698499">
    <property type="protein sequence ID" value="EGD97128.1"/>
    <property type="molecule type" value="Genomic_DNA"/>
</dbReference>
<feature type="compositionally biased region" description="Basic residues" evidence="1">
    <location>
        <begin position="20"/>
        <end position="37"/>
    </location>
</feature>
<dbReference type="Proteomes" id="UP000009172">
    <property type="component" value="Unassembled WGS sequence"/>
</dbReference>
<proteinExistence type="predicted"/>
<name>F2S0M9_TRIT1</name>
<evidence type="ECO:0000256" key="1">
    <source>
        <dbReference type="SAM" id="MobiDB-lite"/>
    </source>
</evidence>
<evidence type="ECO:0000313" key="2">
    <source>
        <dbReference type="EMBL" id="EGD97128.1"/>
    </source>
</evidence>
<sequence length="118" mass="13327">MAVDELHRLPRSINVGKDGWRRRGTCIRRGRVQQRRNKAGETGVGREGRERERRGWDPFARSARSTKKGDAGEKKDEDEDEKIEERTEGFPSGSQRPYSLRAEEGSLGESIGGSLKQS</sequence>
<evidence type="ECO:0000313" key="3">
    <source>
        <dbReference type="Proteomes" id="UP000009172"/>
    </source>
</evidence>
<dbReference type="AlphaFoldDB" id="F2S0M9"/>
<gene>
    <name evidence="2" type="ORF">TESG_08483</name>
</gene>
<organism evidence="2 3">
    <name type="scientific">Trichophyton tonsurans (strain CBS 112818)</name>
    <name type="common">Scalp ringworm fungus</name>
    <dbReference type="NCBI Taxonomy" id="647933"/>
    <lineage>
        <taxon>Eukaryota</taxon>
        <taxon>Fungi</taxon>
        <taxon>Dikarya</taxon>
        <taxon>Ascomycota</taxon>
        <taxon>Pezizomycotina</taxon>
        <taxon>Eurotiomycetes</taxon>
        <taxon>Eurotiomycetidae</taxon>
        <taxon>Onygenales</taxon>
        <taxon>Arthrodermataceae</taxon>
        <taxon>Trichophyton</taxon>
    </lineage>
</organism>
<keyword evidence="3" id="KW-1185">Reference proteome</keyword>
<dbReference type="HOGENOM" id="CLU_2074844_0_0_1"/>
<reference evidence="3" key="1">
    <citation type="journal article" date="2012" name="MBio">
        <title>Comparative genome analysis of Trichophyton rubrum and related dermatophytes reveals candidate genes involved in infection.</title>
        <authorList>
            <person name="Martinez D.A."/>
            <person name="Oliver B.G."/>
            <person name="Graeser Y."/>
            <person name="Goldberg J.M."/>
            <person name="Li W."/>
            <person name="Martinez-Rossi N.M."/>
            <person name="Monod M."/>
            <person name="Shelest E."/>
            <person name="Barton R.C."/>
            <person name="Birch E."/>
            <person name="Brakhage A.A."/>
            <person name="Chen Z."/>
            <person name="Gurr S.J."/>
            <person name="Heiman D."/>
            <person name="Heitman J."/>
            <person name="Kosti I."/>
            <person name="Rossi A."/>
            <person name="Saif S."/>
            <person name="Samalova M."/>
            <person name="Saunders C.W."/>
            <person name="Shea T."/>
            <person name="Summerbell R.C."/>
            <person name="Xu J."/>
            <person name="Young S."/>
            <person name="Zeng Q."/>
            <person name="Birren B.W."/>
            <person name="Cuomo C.A."/>
            <person name="White T.C."/>
        </authorList>
    </citation>
    <scope>NUCLEOTIDE SEQUENCE [LARGE SCALE GENOMIC DNA]</scope>
    <source>
        <strain evidence="3">CBS 112818</strain>
    </source>
</reference>
<accession>F2S0M9</accession>
<feature type="compositionally biased region" description="Low complexity" evidence="1">
    <location>
        <begin position="105"/>
        <end position="118"/>
    </location>
</feature>